<feature type="domain" description="Beta-lactamase-related" evidence="1">
    <location>
        <begin position="64"/>
        <end position="389"/>
    </location>
</feature>
<dbReference type="Gene3D" id="3.40.710.10">
    <property type="entry name" value="DD-peptidase/beta-lactamase superfamily"/>
    <property type="match status" value="1"/>
</dbReference>
<dbReference type="Proteomes" id="UP001476247">
    <property type="component" value="Unassembled WGS sequence"/>
</dbReference>
<comment type="caution">
    <text evidence="2">The sequence shown here is derived from an EMBL/GenBank/DDBJ whole genome shotgun (WGS) entry which is preliminary data.</text>
</comment>
<accession>A0ABP9XQ03</accession>
<evidence type="ECO:0000259" key="1">
    <source>
        <dbReference type="Pfam" id="PF00144"/>
    </source>
</evidence>
<evidence type="ECO:0000313" key="3">
    <source>
        <dbReference type="Proteomes" id="UP001476247"/>
    </source>
</evidence>
<gene>
    <name evidence="2" type="ORF">HPULCUR_001807</name>
</gene>
<protein>
    <recommendedName>
        <fullName evidence="1">Beta-lactamase-related domain-containing protein</fullName>
    </recommendedName>
</protein>
<dbReference type="PANTHER" id="PTHR43319:SF3">
    <property type="entry name" value="BETA-LACTAMASE-RELATED DOMAIN-CONTAINING PROTEIN"/>
    <property type="match status" value="1"/>
</dbReference>
<keyword evidence="3" id="KW-1185">Reference proteome</keyword>
<dbReference type="InterPro" id="IPR001466">
    <property type="entry name" value="Beta-lactam-related"/>
</dbReference>
<sequence length="422" mass="47584">MFSVQKTFSITVPLIAYLVYHANVRPPFASFSCTLIGIDCPTDIPIHGYVDDDYKEVYDIFLNNFKQGRDIGASVSAYVGGRKVVSLQGGWQDIEEKVEYTNESLQMVFSTSKILGVVVIAQLVEQGLLEYDEKISTYWPEFAQGNKENVTLCELMRHTSGVASLDNPISFQEASDPDILADILAKQPHNFDGKPIHAYHAITQGWYQNEIIRRVDPQRRTIGSIVNEYKDKWGSEWYLKPEATEGLDLKRIAPFYQEPKYRQLYPALKITVENPAYSAYTNSDSMAKLAAILANRGKSIVPGEPDLLLKDATYEELTKFISDEQDIIYPQLILINLRGGFRLLRNHENFKLPESENIDFIGGVGGGGSVLAFNEKYKIGFSYNTNSYSNDIMPDQRSSLILGAIVKQVKKKAREAELNKMS</sequence>
<name>A0ABP9XQ03_9FUNG</name>
<dbReference type="SUPFAM" id="SSF56601">
    <property type="entry name" value="beta-lactamase/transpeptidase-like"/>
    <property type="match status" value="1"/>
</dbReference>
<proteinExistence type="predicted"/>
<organism evidence="2 3">
    <name type="scientific">Helicostylum pulchrum</name>
    <dbReference type="NCBI Taxonomy" id="562976"/>
    <lineage>
        <taxon>Eukaryota</taxon>
        <taxon>Fungi</taxon>
        <taxon>Fungi incertae sedis</taxon>
        <taxon>Mucoromycota</taxon>
        <taxon>Mucoromycotina</taxon>
        <taxon>Mucoromycetes</taxon>
        <taxon>Mucorales</taxon>
        <taxon>Mucorineae</taxon>
        <taxon>Mucoraceae</taxon>
        <taxon>Helicostylum</taxon>
    </lineage>
</organism>
<dbReference type="PANTHER" id="PTHR43319">
    <property type="entry name" value="BETA-LACTAMASE-RELATED"/>
    <property type="match status" value="1"/>
</dbReference>
<reference evidence="2 3" key="1">
    <citation type="submission" date="2024-04" db="EMBL/GenBank/DDBJ databases">
        <title>genome sequences of Mucor flavus KT1a and Helicostylum pulchrum KT1b strains isolation_sourced from the surface of a dry-aged beef.</title>
        <authorList>
            <person name="Toyotome T."/>
            <person name="Hosono M."/>
            <person name="Torimaru M."/>
            <person name="Fukuda K."/>
            <person name="Mikami N."/>
        </authorList>
    </citation>
    <scope>NUCLEOTIDE SEQUENCE [LARGE SCALE GENOMIC DNA]</scope>
    <source>
        <strain evidence="2 3">KT1b</strain>
    </source>
</reference>
<dbReference type="EMBL" id="BAABUJ010000006">
    <property type="protein sequence ID" value="GAA5796435.1"/>
    <property type="molecule type" value="Genomic_DNA"/>
</dbReference>
<evidence type="ECO:0000313" key="2">
    <source>
        <dbReference type="EMBL" id="GAA5796435.1"/>
    </source>
</evidence>
<dbReference type="InterPro" id="IPR012338">
    <property type="entry name" value="Beta-lactam/transpept-like"/>
</dbReference>
<dbReference type="InterPro" id="IPR052907">
    <property type="entry name" value="Beta-lactamase/esterase"/>
</dbReference>
<dbReference type="Pfam" id="PF00144">
    <property type="entry name" value="Beta-lactamase"/>
    <property type="match status" value="1"/>
</dbReference>